<dbReference type="GO" id="GO:0033588">
    <property type="term" value="C:elongator holoenzyme complex"/>
    <property type="evidence" value="ECO:0007669"/>
    <property type="project" value="InterPro"/>
</dbReference>
<dbReference type="EMBL" id="CP133616">
    <property type="protein sequence ID" value="WMV31519.1"/>
    <property type="molecule type" value="Genomic_DNA"/>
</dbReference>
<dbReference type="GO" id="GO:0002926">
    <property type="term" value="P:tRNA wobble base 5-methoxycarbonylmethyl-2-thiouridinylation"/>
    <property type="evidence" value="ECO:0007669"/>
    <property type="project" value="TreeGrafter"/>
</dbReference>
<organism evidence="2 3">
    <name type="scientific">Solanum verrucosum</name>
    <dbReference type="NCBI Taxonomy" id="315347"/>
    <lineage>
        <taxon>Eukaryota</taxon>
        <taxon>Viridiplantae</taxon>
        <taxon>Streptophyta</taxon>
        <taxon>Embryophyta</taxon>
        <taxon>Tracheophyta</taxon>
        <taxon>Spermatophyta</taxon>
        <taxon>Magnoliopsida</taxon>
        <taxon>eudicotyledons</taxon>
        <taxon>Gunneridae</taxon>
        <taxon>Pentapetalae</taxon>
        <taxon>asterids</taxon>
        <taxon>lamiids</taxon>
        <taxon>Solanales</taxon>
        <taxon>Solanaceae</taxon>
        <taxon>Solanoideae</taxon>
        <taxon>Solaneae</taxon>
        <taxon>Solanum</taxon>
    </lineage>
</organism>
<accession>A0AAF0R4Q5</accession>
<dbReference type="Gene3D" id="2.120.10.90">
    <property type="entry name" value="DNA gyrase/topoisomerase IV, subunit A, C-terminal"/>
    <property type="match status" value="1"/>
</dbReference>
<dbReference type="InterPro" id="IPR056164">
    <property type="entry name" value="Beta-prop_ELP1_1st"/>
</dbReference>
<feature type="domain" description="ELP1 first N-terminal beta-propeller" evidence="1">
    <location>
        <begin position="1"/>
        <end position="153"/>
    </location>
</feature>
<dbReference type="Pfam" id="PF04762">
    <property type="entry name" value="Beta-prop_ELP1_1st"/>
    <property type="match status" value="1"/>
</dbReference>
<dbReference type="PANTHER" id="PTHR12747">
    <property type="entry name" value="ELONGATOR COMPLEX PROTEIN 1"/>
    <property type="match status" value="1"/>
</dbReference>
<keyword evidence="3" id="KW-1185">Reference proteome</keyword>
<gene>
    <name evidence="2" type="ORF">MTR67_024904</name>
</gene>
<dbReference type="InterPro" id="IPR035516">
    <property type="entry name" value="Gyrase/topoIV_suA_C"/>
</dbReference>
<evidence type="ECO:0000259" key="1">
    <source>
        <dbReference type="Pfam" id="PF04762"/>
    </source>
</evidence>
<dbReference type="GO" id="GO:0000049">
    <property type="term" value="F:tRNA binding"/>
    <property type="evidence" value="ECO:0007669"/>
    <property type="project" value="TreeGrafter"/>
</dbReference>
<evidence type="ECO:0000313" key="2">
    <source>
        <dbReference type="EMBL" id="WMV31519.1"/>
    </source>
</evidence>
<sequence>MKNLKILKEQFSKLQLQSDDEVISFATFDVERNRLFLASSSNFIYTLSLPSSNNAGAWDSITDNLIDLEPGDFITSMDYLMEKEALIIGTSYGLLLLYTADDNTTEIVGRLEGGVKCISPSPDGDLLGVITGFGQILMMTPDWDVLYEMALDDLPEDIDEYFFDDQIL</sequence>
<dbReference type="PANTHER" id="PTHR12747:SF0">
    <property type="entry name" value="ELONGATOR COMPLEX PROTEIN 1"/>
    <property type="match status" value="1"/>
</dbReference>
<protein>
    <recommendedName>
        <fullName evidence="1">ELP1 first N-terminal beta-propeller domain-containing protein</fullName>
    </recommendedName>
</protein>
<dbReference type="SUPFAM" id="SSF101898">
    <property type="entry name" value="NHL repeat"/>
    <property type="match status" value="1"/>
</dbReference>
<dbReference type="GO" id="GO:0005829">
    <property type="term" value="C:cytosol"/>
    <property type="evidence" value="ECO:0007669"/>
    <property type="project" value="TreeGrafter"/>
</dbReference>
<name>A0AAF0R4Q5_SOLVR</name>
<reference evidence="2" key="1">
    <citation type="submission" date="2023-08" db="EMBL/GenBank/DDBJ databases">
        <title>A de novo genome assembly of Solanum verrucosum Schlechtendal, a Mexican diploid species geographically isolated from the other diploid A-genome species in potato relatives.</title>
        <authorList>
            <person name="Hosaka K."/>
        </authorList>
    </citation>
    <scope>NUCLEOTIDE SEQUENCE</scope>
    <source>
        <tissue evidence="2">Young leaves</tissue>
    </source>
</reference>
<dbReference type="InterPro" id="IPR006849">
    <property type="entry name" value="Elp1"/>
</dbReference>
<dbReference type="Proteomes" id="UP001234989">
    <property type="component" value="Chromosome 5"/>
</dbReference>
<proteinExistence type="predicted"/>
<dbReference type="AlphaFoldDB" id="A0AAF0R4Q5"/>
<evidence type="ECO:0000313" key="3">
    <source>
        <dbReference type="Proteomes" id="UP001234989"/>
    </source>
</evidence>